<name>A0A9P8NDS0_ASPFM</name>
<gene>
    <name evidence="1" type="ORF">KXV57_000680</name>
</gene>
<evidence type="ECO:0000313" key="1">
    <source>
        <dbReference type="EMBL" id="KAH1897518.1"/>
    </source>
</evidence>
<dbReference type="EMBL" id="JAIBSC010000106">
    <property type="protein sequence ID" value="KAH1897518.1"/>
    <property type="molecule type" value="Genomic_DNA"/>
</dbReference>
<evidence type="ECO:0000313" key="2">
    <source>
        <dbReference type="Proteomes" id="UP000813423"/>
    </source>
</evidence>
<dbReference type="Proteomes" id="UP000813423">
    <property type="component" value="Unassembled WGS sequence"/>
</dbReference>
<sequence length="321" mass="35730">MAELQNSPVEFAIPEDIENWVKLWEGQQFRAASGIQPKHWVEAENVLNSSTSLKIFLQLTQGTVSLADLNESDSAWPGAFASVRRHQEAICHVDAALKKRRASAIQETRIPRPRLAKTSIPGRYSETGLEATDLFGPGPSGGMQAPRPATSLELYPPTLDETIVNIHLVLLLQELTNLRRSSDIDCTITRVRFNPKFGTNSFTAVVDGVVQSKRTKRAVQMQETAEAIGWLKQQTGGLPQLKDESRLIIYQGRHEVFLTLMTPGTRYVEYLETTIPTTPEPETFLKLKTFGPRDINQRPDLEDLCPTLISLLLAAEEAAQA</sequence>
<accession>A0A9P8NDS0</accession>
<proteinExistence type="predicted"/>
<comment type="caution">
    <text evidence="1">The sequence shown here is derived from an EMBL/GenBank/DDBJ whole genome shotgun (WGS) entry which is preliminary data.</text>
</comment>
<protein>
    <submittedName>
        <fullName evidence="1">Uncharacterized protein</fullName>
    </submittedName>
</protein>
<reference evidence="1" key="1">
    <citation type="submission" date="2021-08" db="EMBL/GenBank/DDBJ databases">
        <title>Global Aspergillus fumigatus from environmental and clinical sources.</title>
        <authorList>
            <person name="Barber A."/>
            <person name="Sae-Ong T."/>
        </authorList>
    </citation>
    <scope>NUCLEOTIDE SEQUENCE</scope>
    <source>
        <strain evidence="1">NRZ-2016-071</strain>
    </source>
</reference>
<organism evidence="1 2">
    <name type="scientific">Aspergillus fumigatus</name>
    <name type="common">Neosartorya fumigata</name>
    <dbReference type="NCBI Taxonomy" id="746128"/>
    <lineage>
        <taxon>Eukaryota</taxon>
        <taxon>Fungi</taxon>
        <taxon>Dikarya</taxon>
        <taxon>Ascomycota</taxon>
        <taxon>Pezizomycotina</taxon>
        <taxon>Eurotiomycetes</taxon>
        <taxon>Eurotiomycetidae</taxon>
        <taxon>Eurotiales</taxon>
        <taxon>Aspergillaceae</taxon>
        <taxon>Aspergillus</taxon>
        <taxon>Aspergillus subgen. Fumigati</taxon>
    </lineage>
</organism>
<dbReference type="AlphaFoldDB" id="A0A9P8NDS0"/>